<evidence type="ECO:0000313" key="3">
    <source>
        <dbReference type="Proteomes" id="UP001159428"/>
    </source>
</evidence>
<accession>A0AAU9WFE1</accession>
<dbReference type="AlphaFoldDB" id="A0AAU9WFE1"/>
<proteinExistence type="predicted"/>
<dbReference type="InterPro" id="IPR052958">
    <property type="entry name" value="IFN-induced_PKR_regulator"/>
</dbReference>
<dbReference type="InterPro" id="IPR025398">
    <property type="entry name" value="DUF4371"/>
</dbReference>
<reference evidence="2 3" key="1">
    <citation type="submission" date="2022-05" db="EMBL/GenBank/DDBJ databases">
        <authorList>
            <consortium name="Genoscope - CEA"/>
            <person name="William W."/>
        </authorList>
    </citation>
    <scope>NUCLEOTIDE SEQUENCE [LARGE SCALE GENOMIC DNA]</scope>
</reference>
<dbReference type="SMART" id="SM00597">
    <property type="entry name" value="ZnF_TTF"/>
    <property type="match status" value="1"/>
</dbReference>
<dbReference type="Proteomes" id="UP001159428">
    <property type="component" value="Unassembled WGS sequence"/>
</dbReference>
<gene>
    <name evidence="2" type="ORF">PMEA_00002667</name>
</gene>
<comment type="caution">
    <text evidence="2">The sequence shown here is derived from an EMBL/GenBank/DDBJ whole genome shotgun (WGS) entry which is preliminary data.</text>
</comment>
<keyword evidence="3" id="KW-1185">Reference proteome</keyword>
<dbReference type="SUPFAM" id="SSF53098">
    <property type="entry name" value="Ribonuclease H-like"/>
    <property type="match status" value="1"/>
</dbReference>
<name>A0AAU9WFE1_9CNID</name>
<protein>
    <recommendedName>
        <fullName evidence="1">TTF-type domain-containing protein</fullName>
    </recommendedName>
</protein>
<organism evidence="2 3">
    <name type="scientific">Pocillopora meandrina</name>
    <dbReference type="NCBI Taxonomy" id="46732"/>
    <lineage>
        <taxon>Eukaryota</taxon>
        <taxon>Metazoa</taxon>
        <taxon>Cnidaria</taxon>
        <taxon>Anthozoa</taxon>
        <taxon>Hexacorallia</taxon>
        <taxon>Scleractinia</taxon>
        <taxon>Astrocoeniina</taxon>
        <taxon>Pocilloporidae</taxon>
        <taxon>Pocillopora</taxon>
    </lineage>
</organism>
<dbReference type="Pfam" id="PF05699">
    <property type="entry name" value="Dimer_Tnp_hAT"/>
    <property type="match status" value="1"/>
</dbReference>
<dbReference type="EMBL" id="CALNXJ010000011">
    <property type="protein sequence ID" value="CAH3108699.1"/>
    <property type="molecule type" value="Genomic_DNA"/>
</dbReference>
<feature type="domain" description="TTF-type" evidence="1">
    <location>
        <begin position="117"/>
        <end position="199"/>
    </location>
</feature>
<evidence type="ECO:0000259" key="1">
    <source>
        <dbReference type="SMART" id="SM00597"/>
    </source>
</evidence>
<dbReference type="Pfam" id="PF14291">
    <property type="entry name" value="DUF4371"/>
    <property type="match status" value="1"/>
</dbReference>
<dbReference type="PANTHER" id="PTHR46289:SF16">
    <property type="entry name" value="52 KDA REPRESSOR OF THE INHIBITOR OF THE PROTEIN KINASE"/>
    <property type="match status" value="1"/>
</dbReference>
<evidence type="ECO:0000313" key="2">
    <source>
        <dbReference type="EMBL" id="CAH3108699.1"/>
    </source>
</evidence>
<dbReference type="GO" id="GO:0046983">
    <property type="term" value="F:protein dimerization activity"/>
    <property type="evidence" value="ECO:0007669"/>
    <property type="project" value="InterPro"/>
</dbReference>
<dbReference type="InterPro" id="IPR008906">
    <property type="entry name" value="HATC_C_dom"/>
</dbReference>
<feature type="non-terminal residue" evidence="2">
    <location>
        <position position="1"/>
    </location>
</feature>
<dbReference type="InterPro" id="IPR012337">
    <property type="entry name" value="RNaseH-like_sf"/>
</dbReference>
<dbReference type="PANTHER" id="PTHR46289">
    <property type="entry name" value="52 KDA REPRESSOR OF THE INHIBITOR OF THE PROTEIN KINASE-LIKE PROTEIN-RELATED"/>
    <property type="match status" value="1"/>
</dbReference>
<dbReference type="InterPro" id="IPR006580">
    <property type="entry name" value="Znf_TTF"/>
</dbReference>
<sequence length="671" mass="75777">APRFENTAEPQQSQLNDHDAAVETAVISQSEMVVTSLTTESAPVPEGYGTTPDHIILQPDKTGGLGDIGRYINSEMTTKEVEDTVIALSRGKKYELLTQHFSPPSHYKFPGTYENGCLRSFRYEYFKNRPWLKYSPHLDAAFCVPCALFVSNRSNKQSLVTKPFRKWTRYTSVIVEHAEKSYHRDAMIAAQTFRESIENPSTKLTCVFDKEKEKRIEENCQILKAIARAVLYCGRQCIALRGHREKLTQSENPGNFLALLKVLSESDPVLEAHLKTGGRVNHLSPQSQNEMIEVIGKHFIQKKIVEEILEAKYYSILGDEATSHNEEKLSIVIRFVDANKDIREEFLEFKYLERTTGAAVSETLLSTLRSLNIPIEDCRGQGYDGAASMSSQRVGVQANILTHAPNAAYVHCLTVKLQKKTNDIFKAFSMVTEVKATYKRLRANLPTHFDEIYDQAVTMAEKVGVAPTAPRIAERQRHRANAPAVDPKEHYRVNVAVPFFDHIISELDDQFSSLTLRVSKLLGLVPSVIQESRVTAQQLTGLVDLYKDDLPSPQLFSSEFQRWKIMVQNGRIAADSCASSLKACDPDDFPNLCILLKIAATLPVTTCECERSISTMRRLNNYMRCTMGESRLSSLALMHIKYDMSVNLEEIVNLFEGLHPRMMQFASLLYE</sequence>